<name>A0A0C2WUS7_SERVB</name>
<accession>A0A0C2WUS7</accession>
<organism evidence="2 3">
    <name type="scientific">Serendipita vermifera MAFF 305830</name>
    <dbReference type="NCBI Taxonomy" id="933852"/>
    <lineage>
        <taxon>Eukaryota</taxon>
        <taxon>Fungi</taxon>
        <taxon>Dikarya</taxon>
        <taxon>Basidiomycota</taxon>
        <taxon>Agaricomycotina</taxon>
        <taxon>Agaricomycetes</taxon>
        <taxon>Sebacinales</taxon>
        <taxon>Serendipitaceae</taxon>
        <taxon>Serendipita</taxon>
    </lineage>
</organism>
<feature type="compositionally biased region" description="Pro residues" evidence="1">
    <location>
        <begin position="128"/>
        <end position="150"/>
    </location>
</feature>
<protein>
    <submittedName>
        <fullName evidence="2">Uncharacterized protein</fullName>
    </submittedName>
</protein>
<evidence type="ECO:0000256" key="1">
    <source>
        <dbReference type="SAM" id="MobiDB-lite"/>
    </source>
</evidence>
<reference evidence="2 3" key="1">
    <citation type="submission" date="2014-04" db="EMBL/GenBank/DDBJ databases">
        <authorList>
            <consortium name="DOE Joint Genome Institute"/>
            <person name="Kuo A."/>
            <person name="Zuccaro A."/>
            <person name="Kohler A."/>
            <person name="Nagy L.G."/>
            <person name="Floudas D."/>
            <person name="Copeland A."/>
            <person name="Barry K.W."/>
            <person name="Cichocki N."/>
            <person name="Veneault-Fourrey C."/>
            <person name="LaButti K."/>
            <person name="Lindquist E.A."/>
            <person name="Lipzen A."/>
            <person name="Lundell T."/>
            <person name="Morin E."/>
            <person name="Murat C."/>
            <person name="Sun H."/>
            <person name="Tunlid A."/>
            <person name="Henrissat B."/>
            <person name="Grigoriev I.V."/>
            <person name="Hibbett D.S."/>
            <person name="Martin F."/>
            <person name="Nordberg H.P."/>
            <person name="Cantor M.N."/>
            <person name="Hua S.X."/>
        </authorList>
    </citation>
    <scope>NUCLEOTIDE SEQUENCE [LARGE SCALE GENOMIC DNA]</scope>
    <source>
        <strain evidence="2 3">MAFF 305830</strain>
    </source>
</reference>
<dbReference type="AlphaFoldDB" id="A0A0C2WUS7"/>
<dbReference type="EMBL" id="KN824286">
    <property type="protein sequence ID" value="KIM29948.1"/>
    <property type="molecule type" value="Genomic_DNA"/>
</dbReference>
<gene>
    <name evidence="2" type="ORF">M408DRAFT_328398</name>
</gene>
<dbReference type="Proteomes" id="UP000054097">
    <property type="component" value="Unassembled WGS sequence"/>
</dbReference>
<evidence type="ECO:0000313" key="3">
    <source>
        <dbReference type="Proteomes" id="UP000054097"/>
    </source>
</evidence>
<feature type="compositionally biased region" description="Low complexity" evidence="1">
    <location>
        <begin position="192"/>
        <end position="220"/>
    </location>
</feature>
<evidence type="ECO:0000313" key="2">
    <source>
        <dbReference type="EMBL" id="KIM29948.1"/>
    </source>
</evidence>
<keyword evidence="3" id="KW-1185">Reference proteome</keyword>
<proteinExistence type="predicted"/>
<dbReference type="HOGENOM" id="CLU_850369_0_0_1"/>
<reference evidence="3" key="2">
    <citation type="submission" date="2015-01" db="EMBL/GenBank/DDBJ databases">
        <title>Evolutionary Origins and Diversification of the Mycorrhizal Mutualists.</title>
        <authorList>
            <consortium name="DOE Joint Genome Institute"/>
            <consortium name="Mycorrhizal Genomics Consortium"/>
            <person name="Kohler A."/>
            <person name="Kuo A."/>
            <person name="Nagy L.G."/>
            <person name="Floudas D."/>
            <person name="Copeland A."/>
            <person name="Barry K.W."/>
            <person name="Cichocki N."/>
            <person name="Veneault-Fourrey C."/>
            <person name="LaButti K."/>
            <person name="Lindquist E.A."/>
            <person name="Lipzen A."/>
            <person name="Lundell T."/>
            <person name="Morin E."/>
            <person name="Murat C."/>
            <person name="Riley R."/>
            <person name="Ohm R."/>
            <person name="Sun H."/>
            <person name="Tunlid A."/>
            <person name="Henrissat B."/>
            <person name="Grigoriev I.V."/>
            <person name="Hibbett D.S."/>
            <person name="Martin F."/>
        </authorList>
    </citation>
    <scope>NUCLEOTIDE SEQUENCE [LARGE SCALE GENOMIC DNA]</scope>
    <source>
        <strain evidence="3">MAFF 305830</strain>
    </source>
</reference>
<feature type="region of interest" description="Disordered" evidence="1">
    <location>
        <begin position="121"/>
        <end position="222"/>
    </location>
</feature>
<dbReference type="OrthoDB" id="2987506at2759"/>
<sequence length="327" mass="34931">MSSPYTLTVVFDPEEAEALASEGKKLCISRKVNDWYTVVWAADPILPTSIFTWADNLQAFTMDGFSDGKVVAPEKTVGVATGDILSINVGNMSVVANPDGKMKDVIQINANTGPFWSGLSNTIVKGPVTPPQPPTEPPTVPRTAPMPPVETPTGPTDTEPTHEPENPTSATTEAKPAEHQLDEAEQTPPEPAAENPATPSSSPKETTITEATPPIPTSESTLEEPVIPAFPFYVGRYGTIMDSKSWLFPSSKLMIWLADQTVKNGTMFLNAQNVAEVDLSKDSSAALAYAGGNWALGSLTGRILRPMNWENGKLVNVVAKSVSKTPN</sequence>